<protein>
    <submittedName>
        <fullName evidence="1">Uncharacterized protein</fullName>
    </submittedName>
</protein>
<evidence type="ECO:0000313" key="2">
    <source>
        <dbReference type="Proteomes" id="UP001162131"/>
    </source>
</evidence>
<dbReference type="EMBL" id="CAJZBQ010000056">
    <property type="protein sequence ID" value="CAG9333477.1"/>
    <property type="molecule type" value="Genomic_DNA"/>
</dbReference>
<keyword evidence="2" id="KW-1185">Reference proteome</keyword>
<evidence type="ECO:0000313" key="1">
    <source>
        <dbReference type="EMBL" id="CAG9333477.1"/>
    </source>
</evidence>
<proteinExistence type="predicted"/>
<reference evidence="1" key="1">
    <citation type="submission" date="2021-09" db="EMBL/GenBank/DDBJ databases">
        <authorList>
            <consortium name="AG Swart"/>
            <person name="Singh M."/>
            <person name="Singh A."/>
            <person name="Seah K."/>
            <person name="Emmerich C."/>
        </authorList>
    </citation>
    <scope>NUCLEOTIDE SEQUENCE</scope>
    <source>
        <strain evidence="1">ATCC30299</strain>
    </source>
</reference>
<dbReference type="Proteomes" id="UP001162131">
    <property type="component" value="Unassembled WGS sequence"/>
</dbReference>
<dbReference type="AlphaFoldDB" id="A0AAU9KHI8"/>
<accession>A0AAU9KHI8</accession>
<sequence length="76" mass="8682">MGSCISFKTKILADKQTAELNINYQQKRIAIRQIYQKKAKQAPILKLDTNPLYIKRTFSEITSKTGVSNSLNHLLD</sequence>
<comment type="caution">
    <text evidence="1">The sequence shown here is derived from an EMBL/GenBank/DDBJ whole genome shotgun (WGS) entry which is preliminary data.</text>
</comment>
<gene>
    <name evidence="1" type="ORF">BSTOLATCC_MIC58289</name>
</gene>
<organism evidence="1 2">
    <name type="scientific">Blepharisma stoltei</name>
    <dbReference type="NCBI Taxonomy" id="1481888"/>
    <lineage>
        <taxon>Eukaryota</taxon>
        <taxon>Sar</taxon>
        <taxon>Alveolata</taxon>
        <taxon>Ciliophora</taxon>
        <taxon>Postciliodesmatophora</taxon>
        <taxon>Heterotrichea</taxon>
        <taxon>Heterotrichida</taxon>
        <taxon>Blepharismidae</taxon>
        <taxon>Blepharisma</taxon>
    </lineage>
</organism>
<name>A0AAU9KHI8_9CILI</name>